<dbReference type="AlphaFoldDB" id="A0A370QS86"/>
<dbReference type="InterPro" id="IPR000259">
    <property type="entry name" value="Adhesion_dom_fimbrial"/>
</dbReference>
<comment type="subcellular location">
    <subcellularLocation>
        <location evidence="1">Fimbrium</location>
    </subcellularLocation>
</comment>
<evidence type="ECO:0000313" key="7">
    <source>
        <dbReference type="EMBL" id="RDK92122.1"/>
    </source>
</evidence>
<name>A0A370QS86_9GAMM</name>
<dbReference type="InterPro" id="IPR050263">
    <property type="entry name" value="Bact_Fimbrial_Adh_Pro"/>
</dbReference>
<dbReference type="InterPro" id="IPR008966">
    <property type="entry name" value="Adhesion_dom_sf"/>
</dbReference>
<evidence type="ECO:0000256" key="3">
    <source>
        <dbReference type="ARBA" id="ARBA00022729"/>
    </source>
</evidence>
<dbReference type="Proteomes" id="UP000254848">
    <property type="component" value="Unassembled WGS sequence"/>
</dbReference>
<evidence type="ECO:0000256" key="1">
    <source>
        <dbReference type="ARBA" id="ARBA00004561"/>
    </source>
</evidence>
<protein>
    <submittedName>
        <fullName evidence="7">Major type 1 subunit fimbrin (Pilin)</fullName>
    </submittedName>
</protein>
<dbReference type="PANTHER" id="PTHR33420:SF3">
    <property type="entry name" value="FIMBRIAL SUBUNIT ELFA"/>
    <property type="match status" value="1"/>
</dbReference>
<dbReference type="SUPFAM" id="SSF49401">
    <property type="entry name" value="Bacterial adhesins"/>
    <property type="match status" value="1"/>
</dbReference>
<dbReference type="OrthoDB" id="6466381at2"/>
<evidence type="ECO:0000259" key="6">
    <source>
        <dbReference type="Pfam" id="PF00419"/>
    </source>
</evidence>
<accession>A0A370QS86</accession>
<gene>
    <name evidence="7" type="ORF">C8D90_104280</name>
</gene>
<feature type="signal peptide" evidence="5">
    <location>
        <begin position="1"/>
        <end position="22"/>
    </location>
</feature>
<evidence type="ECO:0000256" key="5">
    <source>
        <dbReference type="SAM" id="SignalP"/>
    </source>
</evidence>
<dbReference type="InterPro" id="IPR036937">
    <property type="entry name" value="Adhesion_dom_fimbrial_sf"/>
</dbReference>
<evidence type="ECO:0000313" key="8">
    <source>
        <dbReference type="Proteomes" id="UP000254848"/>
    </source>
</evidence>
<dbReference type="Gene3D" id="2.60.40.1090">
    <property type="entry name" value="Fimbrial-type adhesion domain"/>
    <property type="match status" value="1"/>
</dbReference>
<dbReference type="GO" id="GO:0009289">
    <property type="term" value="C:pilus"/>
    <property type="evidence" value="ECO:0007669"/>
    <property type="project" value="UniProtKB-SubCell"/>
</dbReference>
<keyword evidence="4" id="KW-0281">Fimbrium</keyword>
<comment type="caution">
    <text evidence="7">The sequence shown here is derived from an EMBL/GenBank/DDBJ whole genome shotgun (WGS) entry which is preliminary data.</text>
</comment>
<dbReference type="RefSeq" id="WP_115458443.1">
    <property type="nucleotide sequence ID" value="NZ_QRAP01000004.1"/>
</dbReference>
<keyword evidence="3 5" id="KW-0732">Signal</keyword>
<dbReference type="Pfam" id="PF00419">
    <property type="entry name" value="Fimbrial"/>
    <property type="match status" value="1"/>
</dbReference>
<reference evidence="7 8" key="1">
    <citation type="submission" date="2018-07" db="EMBL/GenBank/DDBJ databases">
        <title>Genomic Encyclopedia of Type Strains, Phase IV (KMG-IV): sequencing the most valuable type-strain genomes for metagenomic binning, comparative biology and taxonomic classification.</title>
        <authorList>
            <person name="Goeker M."/>
        </authorList>
    </citation>
    <scope>NUCLEOTIDE SEQUENCE [LARGE SCALE GENOMIC DNA]</scope>
    <source>
        <strain evidence="7 8">DSM 103736</strain>
    </source>
</reference>
<comment type="similarity">
    <text evidence="2">Belongs to the fimbrial protein family.</text>
</comment>
<dbReference type="EMBL" id="QRAP01000004">
    <property type="protein sequence ID" value="RDK92122.1"/>
    <property type="molecule type" value="Genomic_DNA"/>
</dbReference>
<organism evidence="7 8">
    <name type="scientific">Enterobacillus tribolii</name>
    <dbReference type="NCBI Taxonomy" id="1487935"/>
    <lineage>
        <taxon>Bacteria</taxon>
        <taxon>Pseudomonadati</taxon>
        <taxon>Pseudomonadota</taxon>
        <taxon>Gammaproteobacteria</taxon>
        <taxon>Enterobacterales</taxon>
        <taxon>Hafniaceae</taxon>
        <taxon>Enterobacillus</taxon>
    </lineage>
</organism>
<proteinExistence type="inferred from homology"/>
<sequence>MHKVFVPVVAAILSATSYQVMAANGTVTFNGEIIQSTCQVSSGDQDKTVELGKYPVTAFPKAESTSGSKAFTISLEKCEAGDYTLRFDGNTVAGRPDLLSVTGGATGVGIEILDNNGSHFPIANDPSDTAYVTVAADGDNPGKATFNLQARYRSFQDTVTPGQANATSQFTIQYK</sequence>
<keyword evidence="8" id="KW-1185">Reference proteome</keyword>
<feature type="domain" description="Fimbrial-type adhesion" evidence="6">
    <location>
        <begin position="28"/>
        <end position="175"/>
    </location>
</feature>
<feature type="chain" id="PRO_5016720555" evidence="5">
    <location>
        <begin position="23"/>
        <end position="175"/>
    </location>
</feature>
<evidence type="ECO:0000256" key="4">
    <source>
        <dbReference type="ARBA" id="ARBA00023263"/>
    </source>
</evidence>
<evidence type="ECO:0000256" key="2">
    <source>
        <dbReference type="ARBA" id="ARBA00006671"/>
    </source>
</evidence>
<dbReference type="GO" id="GO:0043709">
    <property type="term" value="P:cell adhesion involved in single-species biofilm formation"/>
    <property type="evidence" value="ECO:0007669"/>
    <property type="project" value="TreeGrafter"/>
</dbReference>
<dbReference type="PANTHER" id="PTHR33420">
    <property type="entry name" value="FIMBRIAL SUBUNIT ELFA-RELATED"/>
    <property type="match status" value="1"/>
</dbReference>